<feature type="transmembrane region" description="Helical" evidence="8">
    <location>
        <begin position="104"/>
        <end position="128"/>
    </location>
</feature>
<feature type="transmembrane region" description="Helical" evidence="8">
    <location>
        <begin position="165"/>
        <end position="187"/>
    </location>
</feature>
<feature type="transmembrane region" description="Helical" evidence="8">
    <location>
        <begin position="365"/>
        <end position="383"/>
    </location>
</feature>
<evidence type="ECO:0000256" key="3">
    <source>
        <dbReference type="ARBA" id="ARBA00022475"/>
    </source>
</evidence>
<dbReference type="EMBL" id="JAEKNR010000217">
    <property type="protein sequence ID" value="MBJ7600766.1"/>
    <property type="molecule type" value="Genomic_DNA"/>
</dbReference>
<feature type="transmembrane region" description="Helical" evidence="8">
    <location>
        <begin position="12"/>
        <end position="36"/>
    </location>
</feature>
<proteinExistence type="predicted"/>
<feature type="transmembrane region" description="Helical" evidence="8">
    <location>
        <begin position="199"/>
        <end position="219"/>
    </location>
</feature>
<dbReference type="Pfam" id="PF07690">
    <property type="entry name" value="MFS_1"/>
    <property type="match status" value="1"/>
</dbReference>
<evidence type="ECO:0000256" key="8">
    <source>
        <dbReference type="SAM" id="Phobius"/>
    </source>
</evidence>
<feature type="transmembrane region" description="Helical" evidence="8">
    <location>
        <begin position="491"/>
        <end position="509"/>
    </location>
</feature>
<keyword evidence="5 8" id="KW-1133">Transmembrane helix</keyword>
<dbReference type="NCBIfam" id="TIGR00711">
    <property type="entry name" value="efflux_EmrB"/>
    <property type="match status" value="1"/>
</dbReference>
<keyword evidence="2" id="KW-0813">Transport</keyword>
<dbReference type="Gene3D" id="1.20.1250.20">
    <property type="entry name" value="MFS general substrate transporter like domains"/>
    <property type="match status" value="2"/>
</dbReference>
<accession>A0A934KCI1</accession>
<sequence length="544" mass="57609">MTNGGLPRGQLILATVGVMLALLLASLDQTIVGTAMPRIVAELNGLDYYAWVTTAYLVTSTVVVPIAGKLGDLFGRKPFLLIGMVGFVAASALCGLSQNMVQLVLFRGVQGLFGGMLFASVFTVLADIFAPQQRARMQGLFGGVFGLSSVIGPTIGGYLTDVGNWRWVFYVNVPVGVLAVAAVALALPYVRSRATWRDIDFAGSAVLSAGVIPLLIALSITRDHSWTSPEVMSLLGIAALALLAFFFVERRVEHPIIPFELFRNNVFAVTVLVAFFSAFGMFGTIIFVPLLYQGVLAVSATNSGQLLTPMMIGLIVFSTIAGQVMTRIRYYRFISTAGIALLIVGMVLLAQVGIHTSPWEVVRDIVIVGAGLGMTFPVTFAAVQSALPREVIGVATSQVQFWRNLGGTVGTAVLGSVLARQLPVAIQDQIQALHLPAQFRLPSGLGTSPQSLFDPAHLAQLKASLPPQAAPVFDQVIVATRIALADTLHSLFLYAAAILVVALVASVFLREVPITSGAGPGAGEAPVPAEEAERSEQRPEAVRA</sequence>
<gene>
    <name evidence="10" type="ORF">JF922_22185</name>
</gene>
<dbReference type="InterPro" id="IPR004638">
    <property type="entry name" value="EmrB-like"/>
</dbReference>
<dbReference type="CDD" id="cd17502">
    <property type="entry name" value="MFS_Azr1_MDR_like"/>
    <property type="match status" value="1"/>
</dbReference>
<evidence type="ECO:0000259" key="9">
    <source>
        <dbReference type="PROSITE" id="PS50850"/>
    </source>
</evidence>
<evidence type="ECO:0000256" key="1">
    <source>
        <dbReference type="ARBA" id="ARBA00004651"/>
    </source>
</evidence>
<evidence type="ECO:0000256" key="6">
    <source>
        <dbReference type="ARBA" id="ARBA00023136"/>
    </source>
</evidence>
<comment type="subcellular location">
    <subcellularLocation>
        <location evidence="1">Cell membrane</location>
        <topology evidence="1">Multi-pass membrane protein</topology>
    </subcellularLocation>
</comment>
<feature type="domain" description="Major facilitator superfamily (MFS) profile" evidence="9">
    <location>
        <begin position="14"/>
        <end position="514"/>
    </location>
</feature>
<feature type="transmembrane region" description="Helical" evidence="8">
    <location>
        <begin position="304"/>
        <end position="321"/>
    </location>
</feature>
<feature type="transmembrane region" description="Helical" evidence="8">
    <location>
        <begin position="79"/>
        <end position="98"/>
    </location>
</feature>
<feature type="compositionally biased region" description="Basic and acidic residues" evidence="7">
    <location>
        <begin position="531"/>
        <end position="544"/>
    </location>
</feature>
<keyword evidence="3" id="KW-1003">Cell membrane</keyword>
<organism evidence="10 11">
    <name type="scientific">Candidatus Nephthysia bennettiae</name>
    <dbReference type="NCBI Taxonomy" id="3127016"/>
    <lineage>
        <taxon>Bacteria</taxon>
        <taxon>Bacillati</taxon>
        <taxon>Candidatus Dormiibacterota</taxon>
        <taxon>Candidatus Dormibacteria</taxon>
        <taxon>Candidatus Dormibacterales</taxon>
        <taxon>Candidatus Dormibacteraceae</taxon>
        <taxon>Candidatus Nephthysia</taxon>
    </lineage>
</organism>
<comment type="caution">
    <text evidence="10">The sequence shown here is derived from an EMBL/GenBank/DDBJ whole genome shotgun (WGS) entry which is preliminary data.</text>
</comment>
<evidence type="ECO:0000313" key="11">
    <source>
        <dbReference type="Proteomes" id="UP000612893"/>
    </source>
</evidence>
<dbReference type="RefSeq" id="WP_338204724.1">
    <property type="nucleotide sequence ID" value="NZ_JAEKNR010000217.1"/>
</dbReference>
<dbReference type="InterPro" id="IPR036259">
    <property type="entry name" value="MFS_trans_sf"/>
</dbReference>
<feature type="transmembrane region" description="Helical" evidence="8">
    <location>
        <begin position="140"/>
        <end position="159"/>
    </location>
</feature>
<feature type="transmembrane region" description="Helical" evidence="8">
    <location>
        <begin position="269"/>
        <end position="292"/>
    </location>
</feature>
<dbReference type="SUPFAM" id="SSF103473">
    <property type="entry name" value="MFS general substrate transporter"/>
    <property type="match status" value="1"/>
</dbReference>
<keyword evidence="6 8" id="KW-0472">Membrane</keyword>
<evidence type="ECO:0000313" key="10">
    <source>
        <dbReference type="EMBL" id="MBJ7600766.1"/>
    </source>
</evidence>
<keyword evidence="4 8" id="KW-0812">Transmembrane</keyword>
<reference evidence="10" key="1">
    <citation type="submission" date="2020-10" db="EMBL/GenBank/DDBJ databases">
        <title>Ca. Dormibacterota MAGs.</title>
        <authorList>
            <person name="Montgomery K."/>
        </authorList>
    </citation>
    <scope>NUCLEOTIDE SEQUENCE [LARGE SCALE GENOMIC DNA]</scope>
    <source>
        <strain evidence="10">SC8812_S17_10</strain>
    </source>
</reference>
<dbReference type="InterPro" id="IPR020846">
    <property type="entry name" value="MFS_dom"/>
</dbReference>
<feature type="transmembrane region" description="Helical" evidence="8">
    <location>
        <begin position="333"/>
        <end position="353"/>
    </location>
</feature>
<dbReference type="FunFam" id="1.20.1720.10:FF:000004">
    <property type="entry name" value="EmrB/QacA family drug resistance transporter"/>
    <property type="match status" value="1"/>
</dbReference>
<evidence type="ECO:0000256" key="5">
    <source>
        <dbReference type="ARBA" id="ARBA00022989"/>
    </source>
</evidence>
<evidence type="ECO:0000256" key="4">
    <source>
        <dbReference type="ARBA" id="ARBA00022692"/>
    </source>
</evidence>
<dbReference type="Proteomes" id="UP000612893">
    <property type="component" value="Unassembled WGS sequence"/>
</dbReference>
<evidence type="ECO:0000256" key="2">
    <source>
        <dbReference type="ARBA" id="ARBA00022448"/>
    </source>
</evidence>
<dbReference type="AlphaFoldDB" id="A0A934KCI1"/>
<dbReference type="GO" id="GO:0005886">
    <property type="term" value="C:plasma membrane"/>
    <property type="evidence" value="ECO:0007669"/>
    <property type="project" value="UniProtKB-SubCell"/>
</dbReference>
<dbReference type="PANTHER" id="PTHR23501">
    <property type="entry name" value="MAJOR FACILITATOR SUPERFAMILY"/>
    <property type="match status" value="1"/>
</dbReference>
<dbReference type="PANTHER" id="PTHR23501:SF197">
    <property type="entry name" value="COMD"/>
    <property type="match status" value="1"/>
</dbReference>
<feature type="transmembrane region" description="Helical" evidence="8">
    <location>
        <begin position="231"/>
        <end position="248"/>
    </location>
</feature>
<feature type="transmembrane region" description="Helical" evidence="8">
    <location>
        <begin position="48"/>
        <end position="67"/>
    </location>
</feature>
<feature type="region of interest" description="Disordered" evidence="7">
    <location>
        <begin position="519"/>
        <end position="544"/>
    </location>
</feature>
<evidence type="ECO:0000256" key="7">
    <source>
        <dbReference type="SAM" id="MobiDB-lite"/>
    </source>
</evidence>
<dbReference type="PROSITE" id="PS50850">
    <property type="entry name" value="MFS"/>
    <property type="match status" value="1"/>
</dbReference>
<protein>
    <submittedName>
        <fullName evidence="10">MFS transporter</fullName>
    </submittedName>
</protein>
<keyword evidence="11" id="KW-1185">Reference proteome</keyword>
<dbReference type="InterPro" id="IPR011701">
    <property type="entry name" value="MFS"/>
</dbReference>
<dbReference type="PRINTS" id="PR01036">
    <property type="entry name" value="TCRTETB"/>
</dbReference>
<name>A0A934KCI1_9BACT</name>